<proteinExistence type="predicted"/>
<sequence length="73" mass="8035">MGPVLITSCGTINAVRYFHILITFGSAIRRKRLRLLIQGVGLFADNANQYRKAPTRLGSMLQMGEIRSPGLSS</sequence>
<dbReference type="EMBL" id="BMAW01106300">
    <property type="protein sequence ID" value="GFT23654.1"/>
    <property type="molecule type" value="Genomic_DNA"/>
</dbReference>
<dbReference type="AlphaFoldDB" id="A0A8X6TMG8"/>
<comment type="caution">
    <text evidence="1">The sequence shown here is derived from an EMBL/GenBank/DDBJ whole genome shotgun (WGS) entry which is preliminary data.</text>
</comment>
<accession>A0A8X6TMG8</accession>
<name>A0A8X6TMG8_NEPPI</name>
<organism evidence="1 2">
    <name type="scientific">Nephila pilipes</name>
    <name type="common">Giant wood spider</name>
    <name type="synonym">Nephila maculata</name>
    <dbReference type="NCBI Taxonomy" id="299642"/>
    <lineage>
        <taxon>Eukaryota</taxon>
        <taxon>Metazoa</taxon>
        <taxon>Ecdysozoa</taxon>
        <taxon>Arthropoda</taxon>
        <taxon>Chelicerata</taxon>
        <taxon>Arachnida</taxon>
        <taxon>Araneae</taxon>
        <taxon>Araneomorphae</taxon>
        <taxon>Entelegynae</taxon>
        <taxon>Araneoidea</taxon>
        <taxon>Nephilidae</taxon>
        <taxon>Nephila</taxon>
    </lineage>
</organism>
<evidence type="ECO:0000313" key="2">
    <source>
        <dbReference type="Proteomes" id="UP000887013"/>
    </source>
</evidence>
<evidence type="ECO:0000313" key="1">
    <source>
        <dbReference type="EMBL" id="GFT23654.1"/>
    </source>
</evidence>
<protein>
    <submittedName>
        <fullName evidence="1">Uncharacterized protein</fullName>
    </submittedName>
</protein>
<gene>
    <name evidence="1" type="ORF">NPIL_266241</name>
</gene>
<reference evidence="1" key="1">
    <citation type="submission" date="2020-08" db="EMBL/GenBank/DDBJ databases">
        <title>Multicomponent nature underlies the extraordinary mechanical properties of spider dragline silk.</title>
        <authorList>
            <person name="Kono N."/>
            <person name="Nakamura H."/>
            <person name="Mori M."/>
            <person name="Yoshida Y."/>
            <person name="Ohtoshi R."/>
            <person name="Malay A.D."/>
            <person name="Moran D.A.P."/>
            <person name="Tomita M."/>
            <person name="Numata K."/>
            <person name="Arakawa K."/>
        </authorList>
    </citation>
    <scope>NUCLEOTIDE SEQUENCE</scope>
</reference>
<keyword evidence="2" id="KW-1185">Reference proteome</keyword>
<dbReference type="Proteomes" id="UP000887013">
    <property type="component" value="Unassembled WGS sequence"/>
</dbReference>